<comment type="caution">
    <text evidence="1">The sequence shown here is derived from an EMBL/GenBank/DDBJ whole genome shotgun (WGS) entry which is preliminary data.</text>
</comment>
<proteinExistence type="predicted"/>
<dbReference type="Proteomes" id="UP001281410">
    <property type="component" value="Unassembled WGS sequence"/>
</dbReference>
<reference evidence="1" key="1">
    <citation type="journal article" date="2023" name="Plant J.">
        <title>Genome sequences and population genomics provide insights into the demographic history, inbreeding, and mutation load of two 'living fossil' tree species of Dipteronia.</title>
        <authorList>
            <person name="Feng Y."/>
            <person name="Comes H.P."/>
            <person name="Chen J."/>
            <person name="Zhu S."/>
            <person name="Lu R."/>
            <person name="Zhang X."/>
            <person name="Li P."/>
            <person name="Qiu J."/>
            <person name="Olsen K.M."/>
            <person name="Qiu Y."/>
        </authorList>
    </citation>
    <scope>NUCLEOTIDE SEQUENCE</scope>
    <source>
        <strain evidence="1">NBL</strain>
    </source>
</reference>
<evidence type="ECO:0000313" key="2">
    <source>
        <dbReference type="Proteomes" id="UP001281410"/>
    </source>
</evidence>
<keyword evidence="2" id="KW-1185">Reference proteome</keyword>
<dbReference type="AlphaFoldDB" id="A0AAE0B4R9"/>
<gene>
    <name evidence="1" type="ORF">Dsin_001025</name>
</gene>
<name>A0AAE0B4R9_9ROSI</name>
<evidence type="ECO:0000313" key="1">
    <source>
        <dbReference type="EMBL" id="KAK3229144.1"/>
    </source>
</evidence>
<dbReference type="EMBL" id="JANJYJ010000001">
    <property type="protein sequence ID" value="KAK3229144.1"/>
    <property type="molecule type" value="Genomic_DNA"/>
</dbReference>
<sequence>MFLSSEFYPAFFVDLKQWYMTEYGDYLFAEKPYFFIGVVGLKLHRQHLWDPLLQALVQHHLLDLQHLHRHFNDDCVGGADGIGEGV</sequence>
<accession>A0AAE0B4R9</accession>
<organism evidence="1 2">
    <name type="scientific">Dipteronia sinensis</name>
    <dbReference type="NCBI Taxonomy" id="43782"/>
    <lineage>
        <taxon>Eukaryota</taxon>
        <taxon>Viridiplantae</taxon>
        <taxon>Streptophyta</taxon>
        <taxon>Embryophyta</taxon>
        <taxon>Tracheophyta</taxon>
        <taxon>Spermatophyta</taxon>
        <taxon>Magnoliopsida</taxon>
        <taxon>eudicotyledons</taxon>
        <taxon>Gunneridae</taxon>
        <taxon>Pentapetalae</taxon>
        <taxon>rosids</taxon>
        <taxon>malvids</taxon>
        <taxon>Sapindales</taxon>
        <taxon>Sapindaceae</taxon>
        <taxon>Hippocastanoideae</taxon>
        <taxon>Acereae</taxon>
        <taxon>Dipteronia</taxon>
    </lineage>
</organism>
<protein>
    <submittedName>
        <fullName evidence="1">Uncharacterized protein</fullName>
    </submittedName>
</protein>